<proteinExistence type="inferred from homology"/>
<comment type="caution">
    <text evidence="2">The sequence shown here is derived from an EMBL/GenBank/DDBJ whole genome shotgun (WGS) entry which is preliminary data.</text>
</comment>
<name>A0A1J6IRE8_NICAT</name>
<protein>
    <submittedName>
        <fullName evidence="2">Magnesium transporter mrs2-2</fullName>
    </submittedName>
</protein>
<reference evidence="2" key="1">
    <citation type="submission" date="2016-11" db="EMBL/GenBank/DDBJ databases">
        <title>The genome of Nicotiana attenuata.</title>
        <authorList>
            <person name="Xu S."/>
            <person name="Brockmoeller T."/>
            <person name="Gaquerel E."/>
            <person name="Navarro A."/>
            <person name="Kuhl H."/>
            <person name="Gase K."/>
            <person name="Ling Z."/>
            <person name="Zhou W."/>
            <person name="Kreitzer C."/>
            <person name="Stanke M."/>
            <person name="Tang H."/>
            <person name="Lyons E."/>
            <person name="Pandey P."/>
            <person name="Pandey S.P."/>
            <person name="Timmermann B."/>
            <person name="Baldwin I.T."/>
        </authorList>
    </citation>
    <scope>NUCLEOTIDE SEQUENCE [LARGE SCALE GENOMIC DNA]</scope>
    <source>
        <strain evidence="2">UT</strain>
    </source>
</reference>
<dbReference type="SMR" id="A0A1J6IRE8"/>
<organism evidence="2 3">
    <name type="scientific">Nicotiana attenuata</name>
    <name type="common">Coyote tobacco</name>
    <dbReference type="NCBI Taxonomy" id="49451"/>
    <lineage>
        <taxon>Eukaryota</taxon>
        <taxon>Viridiplantae</taxon>
        <taxon>Streptophyta</taxon>
        <taxon>Embryophyta</taxon>
        <taxon>Tracheophyta</taxon>
        <taxon>Spermatophyta</taxon>
        <taxon>Magnoliopsida</taxon>
        <taxon>eudicotyledons</taxon>
        <taxon>Gunneridae</taxon>
        <taxon>Pentapetalae</taxon>
        <taxon>asterids</taxon>
        <taxon>lamiids</taxon>
        <taxon>Solanales</taxon>
        <taxon>Solanaceae</taxon>
        <taxon>Nicotianoideae</taxon>
        <taxon>Nicotianeae</taxon>
        <taxon>Nicotiana</taxon>
    </lineage>
</organism>
<evidence type="ECO:0000313" key="2">
    <source>
        <dbReference type="EMBL" id="OIT01403.1"/>
    </source>
</evidence>
<dbReference type="AlphaFoldDB" id="A0A1J6IRE8"/>
<sequence length="95" mass="10688">MPKSSLDILRPKGQVLVYSFSRKITSMSISVFHELSLLQKRGANLFGEFPFEFRALEVALVGVCSYLDTQTRELETAAYPALDELTSKRCRSKIG</sequence>
<evidence type="ECO:0000256" key="1">
    <source>
        <dbReference type="ARBA" id="ARBA00007535"/>
    </source>
</evidence>
<keyword evidence="3" id="KW-1185">Reference proteome</keyword>
<dbReference type="PANTHER" id="PTHR13890:SF56">
    <property type="entry name" value="MAGNESIUM TRANSPORTER"/>
    <property type="match status" value="1"/>
</dbReference>
<dbReference type="Proteomes" id="UP000187609">
    <property type="component" value="Unassembled WGS sequence"/>
</dbReference>
<dbReference type="Gramene" id="OIT01403">
    <property type="protein sequence ID" value="OIT01403"/>
    <property type="gene ID" value="A4A49_14352"/>
</dbReference>
<dbReference type="Gene3D" id="1.20.58.340">
    <property type="entry name" value="Magnesium transport protein CorA, transmembrane region"/>
    <property type="match status" value="1"/>
</dbReference>
<dbReference type="PANTHER" id="PTHR13890">
    <property type="entry name" value="RNA SPLICING PROTEIN MRS2, MITOCHONDRIAL"/>
    <property type="match status" value="1"/>
</dbReference>
<dbReference type="STRING" id="49451.A0A1J6IRE8"/>
<dbReference type="EMBL" id="MJEQ01037189">
    <property type="protein sequence ID" value="OIT01403.1"/>
    <property type="molecule type" value="Genomic_DNA"/>
</dbReference>
<dbReference type="InterPro" id="IPR039204">
    <property type="entry name" value="MRS2-like"/>
</dbReference>
<accession>A0A1J6IRE8</accession>
<evidence type="ECO:0000313" key="3">
    <source>
        <dbReference type="Proteomes" id="UP000187609"/>
    </source>
</evidence>
<gene>
    <name evidence="2" type="primary">MRS2-2_0</name>
    <name evidence="2" type="ORF">A4A49_14352</name>
</gene>
<dbReference type="GO" id="GO:0015095">
    <property type="term" value="F:magnesium ion transmembrane transporter activity"/>
    <property type="evidence" value="ECO:0007669"/>
    <property type="project" value="UniProtKB-ARBA"/>
</dbReference>
<comment type="similarity">
    <text evidence="1">Belongs to the CorA metal ion transporter (MIT) (TC 1.A.35.5) family.</text>
</comment>